<proteinExistence type="predicted"/>
<accession>A0AB73T4K5</accession>
<keyword evidence="3" id="KW-1185">Reference proteome</keyword>
<dbReference type="Proteomes" id="UP000245412">
    <property type="component" value="Unassembled WGS sequence"/>
</dbReference>
<protein>
    <submittedName>
        <fullName evidence="2">Uncharacterized protein</fullName>
    </submittedName>
</protein>
<dbReference type="RefSeq" id="WP_109626083.1">
    <property type="nucleotide sequence ID" value="NZ_CABJAT010000005.1"/>
</dbReference>
<comment type="caution">
    <text evidence="2">The sequence shown here is derived from an EMBL/GenBank/DDBJ whole genome shotgun (WGS) entry which is preliminary data.</text>
</comment>
<keyword evidence="1" id="KW-0732">Signal</keyword>
<dbReference type="AlphaFoldDB" id="A0AB73T4K5"/>
<name>A0AB73T4K5_9FIRM</name>
<feature type="chain" id="PRO_5044505076" evidence="1">
    <location>
        <begin position="27"/>
        <end position="117"/>
    </location>
</feature>
<organism evidence="2 3">
    <name type="scientific">Murimonas intestini</name>
    <dbReference type="NCBI Taxonomy" id="1337051"/>
    <lineage>
        <taxon>Bacteria</taxon>
        <taxon>Bacillati</taxon>
        <taxon>Bacillota</taxon>
        <taxon>Clostridia</taxon>
        <taxon>Lachnospirales</taxon>
        <taxon>Lachnospiraceae</taxon>
        <taxon>Murimonas</taxon>
    </lineage>
</organism>
<evidence type="ECO:0000313" key="3">
    <source>
        <dbReference type="Proteomes" id="UP000245412"/>
    </source>
</evidence>
<dbReference type="EMBL" id="QGGY01000005">
    <property type="protein sequence ID" value="PWJ76013.1"/>
    <property type="molecule type" value="Genomic_DNA"/>
</dbReference>
<gene>
    <name evidence="2" type="ORF">C7383_10547</name>
</gene>
<evidence type="ECO:0000256" key="1">
    <source>
        <dbReference type="SAM" id="SignalP"/>
    </source>
</evidence>
<sequence>MKKTTKPLILAACTALCLFPASILTASPDAKNRVPAQLALTGNYYDYMIIETVDGCQWFLDNTPSLRNPYMKYEAGRYIPAFEDGQLVQVLFDTKGTADVTDDSIICVRSIDSRYPL</sequence>
<reference evidence="2 3" key="1">
    <citation type="submission" date="2018-05" db="EMBL/GenBank/DDBJ databases">
        <authorList>
            <person name="Goeker M."/>
            <person name="Huntemann M."/>
            <person name="Clum A."/>
            <person name="Pillay M."/>
            <person name="Palaniappan K."/>
            <person name="Varghese N."/>
            <person name="Mikhailova N."/>
            <person name="Stamatis D."/>
            <person name="Reddy T."/>
            <person name="Daum C."/>
            <person name="Shapiro N."/>
            <person name="Ivanova N."/>
            <person name="Kyrpides N."/>
            <person name="Woyke T."/>
        </authorList>
    </citation>
    <scope>NUCLEOTIDE SEQUENCE [LARGE SCALE GENOMIC DNA]</scope>
    <source>
        <strain evidence="2 3">DSM 26524</strain>
    </source>
</reference>
<evidence type="ECO:0000313" key="2">
    <source>
        <dbReference type="EMBL" id="PWJ76013.1"/>
    </source>
</evidence>
<feature type="signal peptide" evidence="1">
    <location>
        <begin position="1"/>
        <end position="26"/>
    </location>
</feature>